<name>A0ABY9X6H8_9BACT</name>
<feature type="compositionally biased region" description="Basic and acidic residues" evidence="1">
    <location>
        <begin position="154"/>
        <end position="168"/>
    </location>
</feature>
<evidence type="ECO:0000313" key="4">
    <source>
        <dbReference type="Proteomes" id="UP001611383"/>
    </source>
</evidence>
<dbReference type="SUPFAM" id="SSF101898">
    <property type="entry name" value="NHL repeat"/>
    <property type="match status" value="1"/>
</dbReference>
<gene>
    <name evidence="3" type="ORF">F0U60_47860</name>
</gene>
<organism evidence="3 4">
    <name type="scientific">Archangium minus</name>
    <dbReference type="NCBI Taxonomy" id="83450"/>
    <lineage>
        <taxon>Bacteria</taxon>
        <taxon>Pseudomonadati</taxon>
        <taxon>Myxococcota</taxon>
        <taxon>Myxococcia</taxon>
        <taxon>Myxococcales</taxon>
        <taxon>Cystobacterineae</taxon>
        <taxon>Archangiaceae</taxon>
        <taxon>Archangium</taxon>
    </lineage>
</organism>
<keyword evidence="4" id="KW-1185">Reference proteome</keyword>
<protein>
    <recommendedName>
        <fullName evidence="5">Lipoprotein</fullName>
    </recommendedName>
</protein>
<dbReference type="Pfam" id="PF11617">
    <property type="entry name" value="Cu-binding_MopE"/>
    <property type="match status" value="3"/>
</dbReference>
<keyword evidence="2" id="KW-0732">Signal</keyword>
<evidence type="ECO:0000256" key="1">
    <source>
        <dbReference type="SAM" id="MobiDB-lite"/>
    </source>
</evidence>
<evidence type="ECO:0000256" key="2">
    <source>
        <dbReference type="SAM" id="SignalP"/>
    </source>
</evidence>
<feature type="chain" id="PRO_5046999232" description="Lipoprotein" evidence="2">
    <location>
        <begin position="21"/>
        <end position="631"/>
    </location>
</feature>
<reference evidence="3 4" key="1">
    <citation type="submission" date="2019-08" db="EMBL/GenBank/DDBJ databases">
        <title>Archangium and Cystobacter genomes.</title>
        <authorList>
            <person name="Chen I.-C.K."/>
            <person name="Wielgoss S."/>
        </authorList>
    </citation>
    <scope>NUCLEOTIDE SEQUENCE [LARGE SCALE GENOMIC DNA]</scope>
    <source>
        <strain evidence="3 4">Cbm 6</strain>
    </source>
</reference>
<dbReference type="EMBL" id="CP043494">
    <property type="protein sequence ID" value="WNG50994.1"/>
    <property type="molecule type" value="Genomic_DNA"/>
</dbReference>
<feature type="signal peptide" evidence="2">
    <location>
        <begin position="1"/>
        <end position="20"/>
    </location>
</feature>
<feature type="region of interest" description="Disordered" evidence="1">
    <location>
        <begin position="154"/>
        <end position="173"/>
    </location>
</feature>
<proteinExistence type="predicted"/>
<dbReference type="Proteomes" id="UP001611383">
    <property type="component" value="Chromosome"/>
</dbReference>
<dbReference type="RefSeq" id="WP_395810743.1">
    <property type="nucleotide sequence ID" value="NZ_CP043494.1"/>
</dbReference>
<dbReference type="InterPro" id="IPR021655">
    <property type="entry name" value="Put_metal-bd"/>
</dbReference>
<evidence type="ECO:0008006" key="5">
    <source>
        <dbReference type="Google" id="ProtNLM"/>
    </source>
</evidence>
<evidence type="ECO:0000313" key="3">
    <source>
        <dbReference type="EMBL" id="WNG50994.1"/>
    </source>
</evidence>
<accession>A0ABY9X6H8</accession>
<sequence>MNRSCLWLMGLLLLCFGCTVPDLSDFEEDGPRACDTLHPCTEGYRCLEGVCILDSCEQPRPYYLDKDKDGYGVDGTSFVACASPNDSFVTRTGDCDDNSADVHPGAQELCNNRDDNCKDGTDEGFNVGLVCDKPDGCQGAWTCNAEGTESTCEAKEGQWHPDKDKDGKGSNTVPGITACKQPEGHVPNDFDCDDTNAQRYLGAPELCNAADDNCDGVHDEGLGLGDSCDLGSGCTGIKACAADGGIECSDVTPSLTYYPDEDRDSYGKTDAGVLTCTPGAGYIPRAGDCNDGNPFTHADARELCDGEDNNCNGLVDEGGVCPEGGGKWVDYSSGRGDSWRSVAVWGDGGVWVAGASDTLAVRRPGQTYFESLTGVCPGASDWHSVWVDPRNGTAVLGGFNGAVMRYGLGTSTCENNWAHDMDTNVQSVIGVPLPDGNFDIHFVGTNRQSPFHGRALRYTGPSTPLETNVVAEPLWNAHGISREILFAVGGYLNSEGVDARIYRYNPDQSRWVDENVQHIPGIVDNPLWDVWVVNPRLAYAVGGGGSVLMWNGTSWSLHSKPSSEDLLSVLAFGRNSVYVSTDGGKLYRYDGSSWRVVPGMNVVSSPSDLAGTSPEDIWVVSFEGWRLHWPQ</sequence>